<dbReference type="SUPFAM" id="SSF53901">
    <property type="entry name" value="Thiolase-like"/>
    <property type="match status" value="1"/>
</dbReference>
<name>A0A059PZS8_9POAL</name>
<dbReference type="EMBL" id="KF184661">
    <property type="protein sequence ID" value="AGT16174.1"/>
    <property type="molecule type" value="Genomic_DNA"/>
</dbReference>
<accession>A0A059PZS8</accession>
<organism evidence="3">
    <name type="scientific">Saccharum hybrid cultivar R570</name>
    <dbReference type="NCBI Taxonomy" id="131158"/>
    <lineage>
        <taxon>Eukaryota</taxon>
        <taxon>Viridiplantae</taxon>
        <taxon>Streptophyta</taxon>
        <taxon>Embryophyta</taxon>
        <taxon>Tracheophyta</taxon>
        <taxon>Spermatophyta</taxon>
        <taxon>Magnoliopsida</taxon>
        <taxon>Liliopsida</taxon>
        <taxon>Poales</taxon>
        <taxon>Poaceae</taxon>
        <taxon>PACMAD clade</taxon>
        <taxon>Panicoideae</taxon>
        <taxon>Andropogonodae</taxon>
        <taxon>Andropogoneae</taxon>
        <taxon>Saccharinae</taxon>
        <taxon>Saccharum</taxon>
        <taxon>Saccharum officinarum species complex</taxon>
    </lineage>
</organism>
<dbReference type="CDD" id="cd00831">
    <property type="entry name" value="CHS_like"/>
    <property type="match status" value="1"/>
</dbReference>
<dbReference type="GO" id="GO:0006633">
    <property type="term" value="P:fatty acid biosynthetic process"/>
    <property type="evidence" value="ECO:0007669"/>
    <property type="project" value="InterPro"/>
</dbReference>
<dbReference type="PANTHER" id="PTHR31561">
    <property type="entry name" value="3-KETOACYL-COA SYNTHASE"/>
    <property type="match status" value="1"/>
</dbReference>
<dbReference type="GO" id="GO:0016020">
    <property type="term" value="C:membrane"/>
    <property type="evidence" value="ECO:0007669"/>
    <property type="project" value="InterPro"/>
</dbReference>
<keyword evidence="3" id="KW-0808">Transferase</keyword>
<proteinExistence type="predicted"/>
<dbReference type="InterPro" id="IPR013601">
    <property type="entry name" value="FAE1_typ3_polyketide_synth"/>
</dbReference>
<evidence type="ECO:0000256" key="1">
    <source>
        <dbReference type="ARBA" id="ARBA00023315"/>
    </source>
</evidence>
<dbReference type="AlphaFoldDB" id="A0A059PZS8"/>
<evidence type="ECO:0000313" key="3">
    <source>
        <dbReference type="EMBL" id="AGT16174.1"/>
    </source>
</evidence>
<sequence length="368" mass="39188">MDAFFHGAVADLFARHTSLGLGPRNVDVLVVNVSTFHPAPSLASRIVRAHGMRDDVAAYNLSGMGCAAVLVAVDLARSTMQARSRSQSLQRPALALVVSAECITPNCYAGVDRSMMLGHCLFRCGGSAVLLTTDPALRGRSKMELGVVERTTVAADDDAHSAIVQREDGDGLVGISLSKSLPKVAVRAFAANMTRLAPRILPVRELARFAAVVACRKLLRWRRSSSSAGSATSNNKVNFKAGADHFCLHPGGVAVIDAVKRDMGLEERDVEPSRMTLHRWGNTSTSSVWPRGGSRGGGRVLMVTFGSGFKCNSCVWEVTGDMADKGAWADCIDSYPPESLTNPFLGKYAWMNGGEQADDAPSVGSHAN</sequence>
<dbReference type="Pfam" id="PF08392">
    <property type="entry name" value="FAE1_CUT1_RppA"/>
    <property type="match status" value="1"/>
</dbReference>
<gene>
    <name evidence="3" type="ORF">SHCRBa_024_F14_R_310</name>
</gene>
<dbReference type="GO" id="GO:0016747">
    <property type="term" value="F:acyltransferase activity, transferring groups other than amino-acyl groups"/>
    <property type="evidence" value="ECO:0007669"/>
    <property type="project" value="InterPro"/>
</dbReference>
<feature type="domain" description="FAE" evidence="2">
    <location>
        <begin position="1"/>
        <end position="218"/>
    </location>
</feature>
<dbReference type="Gene3D" id="3.40.47.10">
    <property type="match status" value="1"/>
</dbReference>
<evidence type="ECO:0000259" key="2">
    <source>
        <dbReference type="Pfam" id="PF08392"/>
    </source>
</evidence>
<keyword evidence="1 3" id="KW-0012">Acyltransferase</keyword>
<dbReference type="InterPro" id="IPR012392">
    <property type="entry name" value="3-ktacl-CoA_syn"/>
</dbReference>
<protein>
    <submittedName>
        <fullName evidence="3">Acyltransferase</fullName>
    </submittedName>
</protein>
<reference evidence="3" key="1">
    <citation type="submission" date="2013-05" db="EMBL/GenBank/DDBJ databases">
        <title>Building the sugarcane genome for biotechnology and identifying evolutionary trends.</title>
        <authorList>
            <person name="De Setta N."/>
            <person name="Monteiro-Vitorello C.B."/>
            <person name="Metcalfe C.J."/>
            <person name="Cruz G.M.Q."/>
            <person name="Del Bem L.E."/>
            <person name="Vicentini R."/>
            <person name="Nogueira F.T.S."/>
            <person name="Campos R.A."/>
            <person name="Nunes S.L."/>
            <person name="Turrini P.C.G."/>
            <person name="Vieira A.P."/>
            <person name="Cruz E.A.O."/>
            <person name="Correa T.C.S."/>
            <person name="Hotta C.T."/>
            <person name="de Mello-Varani A."/>
            <person name="Vautrin S."/>
            <person name="Trindade A.S."/>
            <person name="Vilela M.M."/>
            <person name="Horta C.L."/>
            <person name="Sato P.M."/>
            <person name="de Andrade R.F."/>
            <person name="Nishiyama M.Y."/>
            <person name="Cardoso-Silva C.B."/>
            <person name="Scortecci K.C."/>
            <person name="Garcia A.A.F."/>
            <person name="Carneiro M.S."/>
            <person name="Kim C."/>
            <person name="Paterson A.H."/>
            <person name="Berges H."/>
            <person name="D'Hont A."/>
            <person name="de-Souza A.P."/>
            <person name="Souza G.M."/>
            <person name="Vincentz M."/>
            <person name="Kitajima J.P."/>
            <person name="Van Sluys M.-A."/>
        </authorList>
    </citation>
    <scope>NUCLEOTIDE SEQUENCE</scope>
</reference>
<dbReference type="InterPro" id="IPR016039">
    <property type="entry name" value="Thiolase-like"/>
</dbReference>